<sequence>MIIKRPSIFIYVNHPDPSVLKELCAGIEEEGVFFDIKEMDYDSPDELAWNAANDSMLGSGIGMCRTHAALQMRGIEKGHNIESYLAPDKEQSRKLGANSARAIKKLAFK</sequence>
<evidence type="ECO:0000313" key="2">
    <source>
        <dbReference type="Proteomes" id="UP000245845"/>
    </source>
</evidence>
<dbReference type="OrthoDB" id="308037at2"/>
<dbReference type="Proteomes" id="UP000245845">
    <property type="component" value="Unassembled WGS sequence"/>
</dbReference>
<dbReference type="InterPro" id="IPR010254">
    <property type="entry name" value="B12-dep_deHydtase_bsu"/>
</dbReference>
<dbReference type="InterPro" id="IPR003208">
    <property type="entry name" value="Dehydtase/Dehydtase_re"/>
</dbReference>
<reference evidence="1 2" key="1">
    <citation type="submission" date="2018-05" db="EMBL/GenBank/DDBJ databases">
        <title>The Hungate 1000. A catalogue of reference genomes from the rumen microbiome.</title>
        <authorList>
            <person name="Kelly W."/>
        </authorList>
    </citation>
    <scope>NUCLEOTIDE SEQUENCE [LARGE SCALE GENOMIC DNA]</scope>
    <source>
        <strain evidence="1 2">NLAE-zl-C242</strain>
    </source>
</reference>
<name>A0A2Y9CAF7_9FIRM</name>
<dbReference type="EMBL" id="QGDL01000011">
    <property type="protein sequence ID" value="PWJ27757.1"/>
    <property type="molecule type" value="Genomic_DNA"/>
</dbReference>
<comment type="caution">
    <text evidence="1">The sequence shown here is derived from an EMBL/GenBank/DDBJ whole genome shotgun (WGS) entry which is preliminary data.</text>
</comment>
<dbReference type="SUPFAM" id="SSF52968">
    <property type="entry name" value="B12-dependent dehydatase associated subunit"/>
    <property type="match status" value="1"/>
</dbReference>
<dbReference type="RefSeq" id="WP_109732564.1">
    <property type="nucleotide sequence ID" value="NZ_BAAACK010000005.1"/>
</dbReference>
<protein>
    <submittedName>
        <fullName evidence="1">Dehydratase medium subunit</fullName>
    </submittedName>
</protein>
<keyword evidence="2" id="KW-1185">Reference proteome</keyword>
<evidence type="ECO:0000313" key="1">
    <source>
        <dbReference type="EMBL" id="PWJ27757.1"/>
    </source>
</evidence>
<dbReference type="Gene3D" id="3.40.50.10150">
    <property type="entry name" value="B12-dependent dehydatase associated subunit"/>
    <property type="match status" value="1"/>
</dbReference>
<organism evidence="1 2">
    <name type="scientific">Faecalicatena orotica</name>
    <dbReference type="NCBI Taxonomy" id="1544"/>
    <lineage>
        <taxon>Bacteria</taxon>
        <taxon>Bacillati</taxon>
        <taxon>Bacillota</taxon>
        <taxon>Clostridia</taxon>
        <taxon>Lachnospirales</taxon>
        <taxon>Lachnospiraceae</taxon>
        <taxon>Faecalicatena</taxon>
    </lineage>
</organism>
<gene>
    <name evidence="1" type="ORF">A8806_111194</name>
</gene>
<accession>A0A2Y9CAF7</accession>
<dbReference type="AlphaFoldDB" id="A0A2Y9CAF7"/>
<proteinExistence type="predicted"/>
<dbReference type="Pfam" id="PF02288">
    <property type="entry name" value="Dehydratase_MU"/>
    <property type="match status" value="1"/>
</dbReference>